<organism evidence="1 2">
    <name type="scientific">Trifolium subterraneum</name>
    <name type="common">Subterranean clover</name>
    <dbReference type="NCBI Taxonomy" id="3900"/>
    <lineage>
        <taxon>Eukaryota</taxon>
        <taxon>Viridiplantae</taxon>
        <taxon>Streptophyta</taxon>
        <taxon>Embryophyta</taxon>
        <taxon>Tracheophyta</taxon>
        <taxon>Spermatophyta</taxon>
        <taxon>Magnoliopsida</taxon>
        <taxon>eudicotyledons</taxon>
        <taxon>Gunneridae</taxon>
        <taxon>Pentapetalae</taxon>
        <taxon>rosids</taxon>
        <taxon>fabids</taxon>
        <taxon>Fabales</taxon>
        <taxon>Fabaceae</taxon>
        <taxon>Papilionoideae</taxon>
        <taxon>50 kb inversion clade</taxon>
        <taxon>NPAAA clade</taxon>
        <taxon>Hologalegina</taxon>
        <taxon>IRL clade</taxon>
        <taxon>Trifolieae</taxon>
        <taxon>Trifolium</taxon>
    </lineage>
</organism>
<reference evidence="2" key="1">
    <citation type="journal article" date="2017" name="Front. Plant Sci.">
        <title>Climate Clever Clovers: New Paradigm to Reduce the Environmental Footprint of Ruminants by Breeding Low Methanogenic Forages Utilizing Haplotype Variation.</title>
        <authorList>
            <person name="Kaur P."/>
            <person name="Appels R."/>
            <person name="Bayer P.E."/>
            <person name="Keeble-Gagnere G."/>
            <person name="Wang J."/>
            <person name="Hirakawa H."/>
            <person name="Shirasawa K."/>
            <person name="Vercoe P."/>
            <person name="Stefanova K."/>
            <person name="Durmic Z."/>
            <person name="Nichols P."/>
            <person name="Revell C."/>
            <person name="Isobe S.N."/>
            <person name="Edwards D."/>
            <person name="Erskine W."/>
        </authorList>
    </citation>
    <scope>NUCLEOTIDE SEQUENCE [LARGE SCALE GENOMIC DNA]</scope>
    <source>
        <strain evidence="2">cv. Daliak</strain>
    </source>
</reference>
<dbReference type="Proteomes" id="UP000242715">
    <property type="component" value="Unassembled WGS sequence"/>
</dbReference>
<keyword evidence="2" id="KW-1185">Reference proteome</keyword>
<proteinExistence type="predicted"/>
<evidence type="ECO:0000313" key="2">
    <source>
        <dbReference type="Proteomes" id="UP000242715"/>
    </source>
</evidence>
<protein>
    <submittedName>
        <fullName evidence="1">Uncharacterized protein</fullName>
    </submittedName>
</protein>
<gene>
    <name evidence="1" type="ORF">TSUD_270950</name>
</gene>
<name>A0A2Z6N6Z5_TRISU</name>
<dbReference type="AlphaFoldDB" id="A0A2Z6N6Z5"/>
<dbReference type="EMBL" id="DF973471">
    <property type="protein sequence ID" value="GAU31910.1"/>
    <property type="molecule type" value="Genomic_DNA"/>
</dbReference>
<evidence type="ECO:0000313" key="1">
    <source>
        <dbReference type="EMBL" id="GAU31910.1"/>
    </source>
</evidence>
<sequence>MYKNIALHKKTSQLCLHSNFQLFNWDDKDRLFKRKTIWRLFVFIIYPSRWINPRDYKCAADIEAEKFAADDPNAT</sequence>
<accession>A0A2Z6N6Z5</accession>